<evidence type="ECO:0000313" key="1">
    <source>
        <dbReference type="EMBL" id="VDD80405.1"/>
    </source>
</evidence>
<dbReference type="AlphaFoldDB" id="A0A158QUL3"/>
<proteinExistence type="predicted"/>
<organism evidence="1 2">
    <name type="scientific">Mesocestoides corti</name>
    <name type="common">Flatworm</name>
    <dbReference type="NCBI Taxonomy" id="53468"/>
    <lineage>
        <taxon>Eukaryota</taxon>
        <taxon>Metazoa</taxon>
        <taxon>Spiralia</taxon>
        <taxon>Lophotrochozoa</taxon>
        <taxon>Platyhelminthes</taxon>
        <taxon>Cestoda</taxon>
        <taxon>Eucestoda</taxon>
        <taxon>Cyclophyllidea</taxon>
        <taxon>Mesocestoididae</taxon>
        <taxon>Mesocestoides</taxon>
    </lineage>
</organism>
<evidence type="ECO:0000313" key="2">
    <source>
        <dbReference type="Proteomes" id="UP000267029"/>
    </source>
</evidence>
<keyword evidence="2" id="KW-1185">Reference proteome</keyword>
<dbReference type="Proteomes" id="UP000267029">
    <property type="component" value="Unassembled WGS sequence"/>
</dbReference>
<reference evidence="1 2" key="1">
    <citation type="submission" date="2018-10" db="EMBL/GenBank/DDBJ databases">
        <authorList>
            <consortium name="Pathogen Informatics"/>
        </authorList>
    </citation>
    <scope>NUCLEOTIDE SEQUENCE [LARGE SCALE GENOMIC DNA]</scope>
</reference>
<dbReference type="EMBL" id="UXSR01005259">
    <property type="protein sequence ID" value="VDD80405.1"/>
    <property type="molecule type" value="Genomic_DNA"/>
</dbReference>
<evidence type="ECO:0008006" key="3">
    <source>
        <dbReference type="Google" id="ProtNLM"/>
    </source>
</evidence>
<protein>
    <recommendedName>
        <fullName evidence="3">Pre-rRNA-processing protein Ipi1 N-terminal domain-containing protein</fullName>
    </recommendedName>
</protein>
<accession>A0A158QUL3</accession>
<sequence length="809" mass="89317">MPKKKVKDFNKVKLKLGRKLKRQNETVIDLSKRKIILPKENTVLLHDVPREPVSVLDGFVKKLQSTNESLQLSAISCLHSILSPFVAQITTEWNCRPFISCSANSLELLNNLFGSDFARNDFNFQFGDLLHCLNRLSQNSTSVKLPFEIAKLCKMIATIFSVHPRIHSALTCVDGITSSLLRRSEFWWRQAGVKVLSDHCAARHTVLTCLASVGDPSHAFALEAELKAFVEPRHQVYRVDVFPCYIPGDSLSSDFPKPDAVDASLLSTWMLFDPDLALQKSADQLSSSVFEKPGITKKRGPAHLANRPPPGVDSSIWYDRKLALCVLKEGFYLLDELVHSPKVETIFGLIHTLRGLRVFAETKHLRFFSSSKGLPDISAQLGKFCRRIRELVPLDVEDDVLLPEDAEINGAASTVGSVASLSRKALKKAAKRSAKVARREEAAALSADSRGAKTSQPPRLVKGGNASIGPTSLMLVSDSVSTPSGTYVHFLASDQTTQPASKRSSKSSVVTHLLKQHILELWWNLVALACPQHGDCKVFSQELASLLLSYEVGEEGDSLPPLTFLNSSSPALAWRWLRAFDYCLLYGLRIRELPSDSGALCGIVAPMVTALFHIVHRWCCRHKTHRQSPSRVPRLVVRSAGILTAFLCQELKLQAWCGQNSTFYRSRTAPSSSDGLQYDASWIEASLCQLGTNSSLCNTGDLFATLTTDLCDLVESESADASATNRWIWAAACLQSLARNRYSPALHGLTQSVGLRKAVDTVGDWRTSAGRLHEPLVYLPCPETGCYSSLNAWKCTPIERIFSQDVADS</sequence>
<dbReference type="OrthoDB" id="6278485at2759"/>
<name>A0A158QUL3_MESCO</name>
<gene>
    <name evidence="1" type="ORF">MCOS_LOCUS6408</name>
</gene>